<keyword evidence="9" id="KW-1185">Reference proteome</keyword>
<feature type="signal peptide" evidence="6">
    <location>
        <begin position="1"/>
        <end position="24"/>
    </location>
</feature>
<evidence type="ECO:0000259" key="7">
    <source>
        <dbReference type="PROSITE" id="PS50983"/>
    </source>
</evidence>
<evidence type="ECO:0000256" key="3">
    <source>
        <dbReference type="ARBA" id="ARBA00022448"/>
    </source>
</evidence>
<reference evidence="8 9" key="1">
    <citation type="submission" date="2016-11" db="EMBL/GenBank/DDBJ databases">
        <authorList>
            <person name="Jaros S."/>
            <person name="Januszkiewicz K."/>
            <person name="Wedrychowicz H."/>
        </authorList>
    </citation>
    <scope>NUCLEOTIDE SEQUENCE [LARGE SCALE GENOMIC DNA]</scope>
    <source>
        <strain evidence="8 9">DSM 15929</strain>
    </source>
</reference>
<evidence type="ECO:0000313" key="8">
    <source>
        <dbReference type="EMBL" id="SHK66637.1"/>
    </source>
</evidence>
<dbReference type="InterPro" id="IPR002491">
    <property type="entry name" value="ABC_transptr_periplasmic_BD"/>
</dbReference>
<feature type="chain" id="PRO_5012093454" evidence="6">
    <location>
        <begin position="25"/>
        <end position="357"/>
    </location>
</feature>
<protein>
    <submittedName>
        <fullName evidence="8">Iron complex transport system substrate-binding protein</fullName>
    </submittedName>
</protein>
<dbReference type="CDD" id="cd01146">
    <property type="entry name" value="FhuD"/>
    <property type="match status" value="1"/>
</dbReference>
<keyword evidence="4 6" id="KW-0732">Signal</keyword>
<comment type="similarity">
    <text evidence="2">Belongs to the bacterial solute-binding protein 8 family.</text>
</comment>
<proteinExistence type="inferred from homology"/>
<evidence type="ECO:0000313" key="9">
    <source>
        <dbReference type="Proteomes" id="UP000184386"/>
    </source>
</evidence>
<dbReference type="InterPro" id="IPR051313">
    <property type="entry name" value="Bact_iron-sidero_bind"/>
</dbReference>
<feature type="compositionally biased region" description="Polar residues" evidence="5">
    <location>
        <begin position="27"/>
        <end position="46"/>
    </location>
</feature>
<dbReference type="PANTHER" id="PTHR30532:SF1">
    <property type="entry name" value="IRON(3+)-HYDROXAMATE-BINDING PROTEIN FHUD"/>
    <property type="match status" value="1"/>
</dbReference>
<evidence type="ECO:0000256" key="5">
    <source>
        <dbReference type="SAM" id="MobiDB-lite"/>
    </source>
</evidence>
<accession>A0A1M6UBT6</accession>
<feature type="domain" description="Fe/B12 periplasmic-binding" evidence="7">
    <location>
        <begin position="100"/>
        <end position="357"/>
    </location>
</feature>
<evidence type="ECO:0000256" key="1">
    <source>
        <dbReference type="ARBA" id="ARBA00004196"/>
    </source>
</evidence>
<dbReference type="AlphaFoldDB" id="A0A1M6UBT6"/>
<evidence type="ECO:0000256" key="2">
    <source>
        <dbReference type="ARBA" id="ARBA00008814"/>
    </source>
</evidence>
<dbReference type="Proteomes" id="UP000184386">
    <property type="component" value="Unassembled WGS sequence"/>
</dbReference>
<keyword evidence="3" id="KW-0813">Transport</keyword>
<dbReference type="PROSITE" id="PS50983">
    <property type="entry name" value="FE_B12_PBP"/>
    <property type="match status" value="1"/>
</dbReference>
<comment type="subcellular location">
    <subcellularLocation>
        <location evidence="1">Cell envelope</location>
    </subcellularLocation>
</comment>
<dbReference type="SUPFAM" id="SSF53807">
    <property type="entry name" value="Helical backbone' metal receptor"/>
    <property type="match status" value="1"/>
</dbReference>
<dbReference type="STRING" id="1121322.SAMN02745136_03018"/>
<dbReference type="PROSITE" id="PS51257">
    <property type="entry name" value="PROKAR_LIPOPROTEIN"/>
    <property type="match status" value="1"/>
</dbReference>
<dbReference type="GO" id="GO:1901678">
    <property type="term" value="P:iron coordination entity transport"/>
    <property type="evidence" value="ECO:0007669"/>
    <property type="project" value="UniProtKB-ARBA"/>
</dbReference>
<dbReference type="RefSeq" id="WP_073277373.1">
    <property type="nucleotide sequence ID" value="NZ_FRAC01000015.1"/>
</dbReference>
<dbReference type="Gene3D" id="3.40.50.1980">
    <property type="entry name" value="Nitrogenase molybdenum iron protein domain"/>
    <property type="match status" value="2"/>
</dbReference>
<gene>
    <name evidence="8" type="ORF">SAMN02745136_03018</name>
</gene>
<dbReference type="PANTHER" id="PTHR30532">
    <property type="entry name" value="IRON III DICITRATE-BINDING PERIPLASMIC PROTEIN"/>
    <property type="match status" value="1"/>
</dbReference>
<dbReference type="EMBL" id="FRAC01000015">
    <property type="protein sequence ID" value="SHK66637.1"/>
    <property type="molecule type" value="Genomic_DNA"/>
</dbReference>
<name>A0A1M6UBT6_9FIRM</name>
<dbReference type="Pfam" id="PF01497">
    <property type="entry name" value="Peripla_BP_2"/>
    <property type="match status" value="1"/>
</dbReference>
<sequence>MKKAFNIVAVLAITAVLFTGCGKANDNTPASGNGNAADTAKTTSAEGTAEPAEPSGTKEASGEASENAAVTPLQVEETVYPYTYTDGEGREITIEKQPLKVAINYLPHWETLILLGVMPVGTTSAEHYIKTWDALQGYDLSSVTDLGDADINLELLAGLEPDIILQQSYNKESVENLEKIAPVVVFGPQVKMDWRYSLREIGKVVGKAQKAEEVIAEVDQKLADARGKLQEKYTGKTVMLMSLMGEDKYYCAYRPDLYDSKTGLGLNVPEGFPTSEQYEQVSMEALAEMNPDYLFVNVFDGDEAYLEELNNNNSVWKSLKAVKDGHVYRLDGSGHAASAISTVYTVDTIIDKLLGEK</sequence>
<dbReference type="GO" id="GO:0030288">
    <property type="term" value="C:outer membrane-bounded periplasmic space"/>
    <property type="evidence" value="ECO:0007669"/>
    <property type="project" value="TreeGrafter"/>
</dbReference>
<evidence type="ECO:0000256" key="4">
    <source>
        <dbReference type="ARBA" id="ARBA00022729"/>
    </source>
</evidence>
<organism evidence="8 9">
    <name type="scientific">Anaerocolumna jejuensis DSM 15929</name>
    <dbReference type="NCBI Taxonomy" id="1121322"/>
    <lineage>
        <taxon>Bacteria</taxon>
        <taxon>Bacillati</taxon>
        <taxon>Bacillota</taxon>
        <taxon>Clostridia</taxon>
        <taxon>Lachnospirales</taxon>
        <taxon>Lachnospiraceae</taxon>
        <taxon>Anaerocolumna</taxon>
    </lineage>
</organism>
<evidence type="ECO:0000256" key="6">
    <source>
        <dbReference type="SAM" id="SignalP"/>
    </source>
</evidence>
<feature type="region of interest" description="Disordered" evidence="5">
    <location>
        <begin position="27"/>
        <end position="72"/>
    </location>
</feature>